<protein>
    <submittedName>
        <fullName evidence="2">Uncharacterized protein</fullName>
    </submittedName>
</protein>
<dbReference type="EMBL" id="JAACJN010000206">
    <property type="protein sequence ID" value="KAF5361373.1"/>
    <property type="molecule type" value="Genomic_DNA"/>
</dbReference>
<evidence type="ECO:0000256" key="1">
    <source>
        <dbReference type="SAM" id="MobiDB-lite"/>
    </source>
</evidence>
<feature type="region of interest" description="Disordered" evidence="1">
    <location>
        <begin position="595"/>
        <end position="643"/>
    </location>
</feature>
<accession>A0A8H5LLC8</accession>
<evidence type="ECO:0000313" key="2">
    <source>
        <dbReference type="EMBL" id="KAF5361373.1"/>
    </source>
</evidence>
<feature type="compositionally biased region" description="Low complexity" evidence="1">
    <location>
        <begin position="608"/>
        <end position="629"/>
    </location>
</feature>
<keyword evidence="3" id="KW-1185">Reference proteome</keyword>
<dbReference type="OrthoDB" id="3222453at2759"/>
<reference evidence="2 3" key="1">
    <citation type="journal article" date="2020" name="ISME J.">
        <title>Uncovering the hidden diversity of litter-decomposition mechanisms in mushroom-forming fungi.</title>
        <authorList>
            <person name="Floudas D."/>
            <person name="Bentzer J."/>
            <person name="Ahren D."/>
            <person name="Johansson T."/>
            <person name="Persson P."/>
            <person name="Tunlid A."/>
        </authorList>
    </citation>
    <scope>NUCLEOTIDE SEQUENCE [LARGE SCALE GENOMIC DNA]</scope>
    <source>
        <strain evidence="2 3">CBS 406.79</strain>
    </source>
</reference>
<feature type="compositionally biased region" description="Polar residues" evidence="1">
    <location>
        <begin position="595"/>
        <end position="605"/>
    </location>
</feature>
<dbReference type="AlphaFoldDB" id="A0A8H5LLC8"/>
<feature type="compositionally biased region" description="Polar residues" evidence="1">
    <location>
        <begin position="560"/>
        <end position="576"/>
    </location>
</feature>
<feature type="region of interest" description="Disordered" evidence="1">
    <location>
        <begin position="714"/>
        <end position="758"/>
    </location>
</feature>
<proteinExistence type="predicted"/>
<feature type="region of interest" description="Disordered" evidence="1">
    <location>
        <begin position="1022"/>
        <end position="1046"/>
    </location>
</feature>
<gene>
    <name evidence="2" type="ORF">D9757_011357</name>
</gene>
<sequence length="1046" mass="115888">MTVESVASLFSNAQRFQFDNCSFVASPHNITAACEVIPSQQPATIHPPALPAPAPAPPISQRRTQESCSQIYSRELLLAKRGYPLWKPKAQGARLPDAYRREGVRIGDIGNLNDFGGFTYLFNAFHAADHPINIGRVPPDFKPLAIEEYLDVEEVADEFEPGSHVANEAAEISKSKIPYPPGQTPILGVPDDVGAGLSFVSSASQGALLILPEGGKRIEHQQWTTLYKYAAERAQSWFDYINGDRDQGGLARGLQGGLYFVTGCDKARAWGVASFQNAKPIEQQVRLEFVPSTRNTTAIGGGGGAPKYTFNRCDFASASSDSDAEGIFGSPSGCVFLRGFKIAIRNRSKNPFLSSVEVTYVPDMNTDESLDGTLSAQHSTTNLGGYVMTSVPFRYQVYHPSDVINKWILENHDEVDVSLTHDEDWIALLQGDDQEMPNDSTMIRRAGERLKIIESEQCTFACLREISESTRPDIGARSALGDISDLENRSVTRLSSSEASTEKARTGLRYSDAVLQPLTLTRDDGDCKVHHQPLENEAKPEQSTLREEQKISEYKGTGPTDLSPTSAESELPSSRPKTAPLPTQRELLLSENSSFKYTSQESTPPKESLSTLSDSTLSTSSSEAPTPRLSPRRRSTSPTLSNFTPHITQYWHRRKIFYLSTKALLLGRFRSSSTSYTHPSLISSVETIQFADNSPTRSMVYSLEEHADDSLLQSQSVQASDKYNPTTDSSAERPTPEAAPSPSIKKVEGRLNDNYSPTEEDDLLQGFSCGFHDPVSLDQIQPLAGNIPHIISFPQSNFPAFHLQAMSWRHLLEVMVRMSETRMQPALEASQRNEKLHLRTVIQFCPVFRPVNLQSRYKEGHTPYGWRTLIWVTVDQGPKWTPKWTIKMPPRRIGARGAQDVDVDSLPSSYQQMELPTFLRDVNSEFDYIYTVPSTQSVPWPVLPISFPDFALYLQAALAKSRIHYDLHGIGKLAFMLKRCYPNEFEGGFGTSSGALGRSGVGGSLERASSEALYRSKKAVDQSKASIAADESEWEARKEFSGDLYQ</sequence>
<name>A0A8H5LLC8_9AGAR</name>
<feature type="compositionally biased region" description="Basic and acidic residues" evidence="1">
    <location>
        <begin position="524"/>
        <end position="553"/>
    </location>
</feature>
<feature type="compositionally biased region" description="Basic and acidic residues" evidence="1">
    <location>
        <begin position="1034"/>
        <end position="1046"/>
    </location>
</feature>
<feature type="compositionally biased region" description="Polar residues" evidence="1">
    <location>
        <begin position="714"/>
        <end position="729"/>
    </location>
</feature>
<dbReference type="Proteomes" id="UP000518752">
    <property type="component" value="Unassembled WGS sequence"/>
</dbReference>
<evidence type="ECO:0000313" key="3">
    <source>
        <dbReference type="Proteomes" id="UP000518752"/>
    </source>
</evidence>
<organism evidence="2 3">
    <name type="scientific">Collybiopsis confluens</name>
    <dbReference type="NCBI Taxonomy" id="2823264"/>
    <lineage>
        <taxon>Eukaryota</taxon>
        <taxon>Fungi</taxon>
        <taxon>Dikarya</taxon>
        <taxon>Basidiomycota</taxon>
        <taxon>Agaricomycotina</taxon>
        <taxon>Agaricomycetes</taxon>
        <taxon>Agaricomycetidae</taxon>
        <taxon>Agaricales</taxon>
        <taxon>Marasmiineae</taxon>
        <taxon>Omphalotaceae</taxon>
        <taxon>Collybiopsis</taxon>
    </lineage>
</organism>
<comment type="caution">
    <text evidence="2">The sequence shown here is derived from an EMBL/GenBank/DDBJ whole genome shotgun (WGS) entry which is preliminary data.</text>
</comment>
<feature type="region of interest" description="Disordered" evidence="1">
    <location>
        <begin position="524"/>
        <end position="583"/>
    </location>
</feature>